<accession>A0A1V9YXB8</accession>
<keyword evidence="1" id="KW-1133">Transmembrane helix</keyword>
<feature type="transmembrane region" description="Helical" evidence="1">
    <location>
        <begin position="799"/>
        <end position="819"/>
    </location>
</feature>
<evidence type="ECO:0008006" key="4">
    <source>
        <dbReference type="Google" id="ProtNLM"/>
    </source>
</evidence>
<dbReference type="AlphaFoldDB" id="A0A1V9YXB8"/>
<keyword evidence="3" id="KW-1185">Reference proteome</keyword>
<dbReference type="OrthoDB" id="73003at2759"/>
<protein>
    <recommendedName>
        <fullName evidence="4">Transmembrane protein</fullName>
    </recommendedName>
</protein>
<name>A0A1V9YXB8_ACHHY</name>
<feature type="transmembrane region" description="Helical" evidence="1">
    <location>
        <begin position="393"/>
        <end position="418"/>
    </location>
</feature>
<dbReference type="Proteomes" id="UP000243579">
    <property type="component" value="Unassembled WGS sequence"/>
</dbReference>
<organism evidence="2 3">
    <name type="scientific">Achlya hypogyna</name>
    <name type="common">Oomycete</name>
    <name type="synonym">Protoachlya hypogyna</name>
    <dbReference type="NCBI Taxonomy" id="1202772"/>
    <lineage>
        <taxon>Eukaryota</taxon>
        <taxon>Sar</taxon>
        <taxon>Stramenopiles</taxon>
        <taxon>Oomycota</taxon>
        <taxon>Saprolegniomycetes</taxon>
        <taxon>Saprolegniales</taxon>
        <taxon>Achlyaceae</taxon>
        <taxon>Achlya</taxon>
    </lineage>
</organism>
<evidence type="ECO:0000256" key="1">
    <source>
        <dbReference type="SAM" id="Phobius"/>
    </source>
</evidence>
<feature type="transmembrane region" description="Helical" evidence="1">
    <location>
        <begin position="346"/>
        <end position="366"/>
    </location>
</feature>
<feature type="transmembrane region" description="Helical" evidence="1">
    <location>
        <begin position="308"/>
        <end position="334"/>
    </location>
</feature>
<reference evidence="2 3" key="1">
    <citation type="journal article" date="2014" name="Genome Biol. Evol.">
        <title>The secreted proteins of Achlya hypogyna and Thraustotheca clavata identify the ancestral oomycete secretome and reveal gene acquisitions by horizontal gene transfer.</title>
        <authorList>
            <person name="Misner I."/>
            <person name="Blouin N."/>
            <person name="Leonard G."/>
            <person name="Richards T.A."/>
            <person name="Lane C.E."/>
        </authorList>
    </citation>
    <scope>NUCLEOTIDE SEQUENCE [LARGE SCALE GENOMIC DNA]</scope>
    <source>
        <strain evidence="2 3">ATCC 48635</strain>
    </source>
</reference>
<sequence>MTKVLNHDAGPGAKLVRRAKRPRIHRNRSALAISLVMAINLASMPMKAYLSESFPWNVDPQISAVPSNFTEFNVTALATLQEKYTASSLPAGSAFYLDTRHNVQVLRQVLRPHPPTPPQECLHEFLRGMPGTIYYGSAMRSLLCAFAAANRSIVDVDWAGRGTCTHTQMLGIKLGRQCIWLSVGDGLKRVNASGTYTLTYVLHIYSYPMWLWLKLGLRGALTTYVVHLMWRDYYRHYADLEHVLLVHGHRRDILRQNSWAYEVVMGDPTAIVLADKYVSTIFLLDIWISADTLGVAIVRSSQNEDIPLLLLSFLYLSRVVWIAYAAICFTAAVLKRRHKEHVFAQVDPTVLALVVALYGPLLTWLGSNVAFNLAVYQYLLECIVSNRDEAIEVFIVAVFYMLLMGSMPLMYGFGITYYRPIKVVPKRPTAYASFRYNNLKNRALFAVLRTGKYDHDGDLVALGGTLRAADCFLLCFYNDKLHEKIRLSPLQSLDCNCSNDALAIRDAPEPSRYVVNQIVRPLSQSFASPQLAKLRKPSQVNPGPAGLLVRQSFDVHWNKVSVVVSFIMYFNIIAMPMKAYLSEQLPWQGDATSDPVYANYSDYVATYMPEMQRRFNRSTLPRGTSYYVDSKYRTDVVRVALDMRYTTPTTNCIRFLLGLPGLIFYGGNMQQVVCEFAAANHRANNSQWASVGTCQYGKFLGTRVGQQCLWFSMGNDLLGTNDAGVYTLTFTFELPRYYTWLWIKFGYRCVVSFYVAWQMWASYYHHCAQLHATVASLGHSFPRPDSSWSYDIVIGDPTAIILLNPIVSVALTFDVWMSMEYTGIAMVRATQIVDWPTLFIAFLYFSRTVWFAYLALALTSRVLKLLHKEHLFTEVDATVVAISVAVYVIPVDYLQANSIIVEAYYWLFRIPSSRMHQDEQVDVLFGPANVYSAQTFNSFKARVVLHFVRCFIPIRPDTQAHGGTIYAAFETNAQYRKFPTISLRSTDCFVLCRRFGVAKHVVRLSLMSSLDPNYRTLKLEDRSKSMTHIFYRIELSADGILIVQQGISNTNWCN</sequence>
<keyword evidence="1" id="KW-0812">Transmembrane</keyword>
<gene>
    <name evidence="2" type="ORF">ACHHYP_05482</name>
</gene>
<evidence type="ECO:0000313" key="3">
    <source>
        <dbReference type="Proteomes" id="UP000243579"/>
    </source>
</evidence>
<evidence type="ECO:0000313" key="2">
    <source>
        <dbReference type="EMBL" id="OQR90464.1"/>
    </source>
</evidence>
<dbReference type="EMBL" id="JNBR01000625">
    <property type="protein sequence ID" value="OQR90464.1"/>
    <property type="molecule type" value="Genomic_DNA"/>
</dbReference>
<keyword evidence="1" id="KW-0472">Membrane</keyword>
<feature type="transmembrane region" description="Helical" evidence="1">
    <location>
        <begin position="839"/>
        <end position="859"/>
    </location>
</feature>
<comment type="caution">
    <text evidence="2">The sequence shown here is derived from an EMBL/GenBank/DDBJ whole genome shotgun (WGS) entry which is preliminary data.</text>
</comment>
<proteinExistence type="predicted"/>